<sequence>MDELRSISELRESYCLSQKELAEILGISSKTLWNYEQDSSNIPNAVLSKIMIVFEVKYDQIFLGKKYEKNVLKRQIIFDRAAQLKNSAHDETCATSA</sequence>
<dbReference type="PANTHER" id="PTHR46558:SF4">
    <property type="entry name" value="DNA-BIDING PHAGE PROTEIN"/>
    <property type="match status" value="1"/>
</dbReference>
<evidence type="ECO:0000256" key="1">
    <source>
        <dbReference type="ARBA" id="ARBA00023125"/>
    </source>
</evidence>
<keyword evidence="4" id="KW-1185">Reference proteome</keyword>
<evidence type="ECO:0000313" key="4">
    <source>
        <dbReference type="Proteomes" id="UP000276128"/>
    </source>
</evidence>
<dbReference type="Gene3D" id="1.10.260.40">
    <property type="entry name" value="lambda repressor-like DNA-binding domains"/>
    <property type="match status" value="1"/>
</dbReference>
<reference evidence="3 4" key="1">
    <citation type="submission" date="2018-12" db="EMBL/GenBank/DDBJ databases">
        <title>Bacillus ochoae sp. nov., Paenibacillus whitsoniae sp. nov., Paenibacillus spiritus sp. nov. Isolated from the Mars Exploration Rover during spacecraft assembly.</title>
        <authorList>
            <person name="Seuylemezian A."/>
            <person name="Vaishampayan P."/>
        </authorList>
    </citation>
    <scope>NUCLEOTIDE SEQUENCE [LARGE SCALE GENOMIC DNA]</scope>
    <source>
        <strain evidence="3 4">MER 54</strain>
    </source>
</reference>
<dbReference type="InterPro" id="IPR010982">
    <property type="entry name" value="Lambda_DNA-bd_dom_sf"/>
</dbReference>
<dbReference type="InterPro" id="IPR001387">
    <property type="entry name" value="Cro/C1-type_HTH"/>
</dbReference>
<name>A0A3S0A120_9BACL</name>
<dbReference type="RefSeq" id="WP_126143984.1">
    <property type="nucleotide sequence ID" value="NZ_RXHU01000082.1"/>
</dbReference>
<dbReference type="SMART" id="SM00530">
    <property type="entry name" value="HTH_XRE"/>
    <property type="match status" value="1"/>
</dbReference>
<dbReference type="EMBL" id="RXHU01000082">
    <property type="protein sequence ID" value="RTE05513.1"/>
    <property type="molecule type" value="Genomic_DNA"/>
</dbReference>
<organism evidence="3 4">
    <name type="scientific">Paenibacillus whitsoniae</name>
    <dbReference type="NCBI Taxonomy" id="2496558"/>
    <lineage>
        <taxon>Bacteria</taxon>
        <taxon>Bacillati</taxon>
        <taxon>Bacillota</taxon>
        <taxon>Bacilli</taxon>
        <taxon>Bacillales</taxon>
        <taxon>Paenibacillaceae</taxon>
        <taxon>Paenibacillus</taxon>
    </lineage>
</organism>
<evidence type="ECO:0000313" key="3">
    <source>
        <dbReference type="EMBL" id="RTE05513.1"/>
    </source>
</evidence>
<dbReference type="CDD" id="cd00093">
    <property type="entry name" value="HTH_XRE"/>
    <property type="match status" value="1"/>
</dbReference>
<evidence type="ECO:0000259" key="2">
    <source>
        <dbReference type="PROSITE" id="PS50943"/>
    </source>
</evidence>
<dbReference type="SUPFAM" id="SSF47413">
    <property type="entry name" value="lambda repressor-like DNA-binding domains"/>
    <property type="match status" value="1"/>
</dbReference>
<accession>A0A3S0A120</accession>
<dbReference type="Proteomes" id="UP000276128">
    <property type="component" value="Unassembled WGS sequence"/>
</dbReference>
<dbReference type="GO" id="GO:0003677">
    <property type="term" value="F:DNA binding"/>
    <property type="evidence" value="ECO:0007669"/>
    <property type="project" value="UniProtKB-KW"/>
</dbReference>
<dbReference type="AlphaFoldDB" id="A0A3S0A120"/>
<comment type="caution">
    <text evidence="3">The sequence shown here is derived from an EMBL/GenBank/DDBJ whole genome shotgun (WGS) entry which is preliminary data.</text>
</comment>
<feature type="domain" description="HTH cro/C1-type" evidence="2">
    <location>
        <begin position="7"/>
        <end position="61"/>
    </location>
</feature>
<protein>
    <submittedName>
        <fullName evidence="3">XRE family transcriptional regulator</fullName>
    </submittedName>
</protein>
<keyword evidence="1" id="KW-0238">DNA-binding</keyword>
<dbReference type="PANTHER" id="PTHR46558">
    <property type="entry name" value="TRACRIPTIONAL REGULATORY PROTEIN-RELATED-RELATED"/>
    <property type="match status" value="1"/>
</dbReference>
<proteinExistence type="predicted"/>
<gene>
    <name evidence="3" type="ORF">EJQ19_25165</name>
</gene>
<dbReference type="PROSITE" id="PS50943">
    <property type="entry name" value="HTH_CROC1"/>
    <property type="match status" value="1"/>
</dbReference>
<dbReference type="OrthoDB" id="2365258at2"/>
<dbReference type="Pfam" id="PF01381">
    <property type="entry name" value="HTH_3"/>
    <property type="match status" value="1"/>
</dbReference>